<reference evidence="1" key="1">
    <citation type="submission" date="2020-05" db="EMBL/GenBank/DDBJ databases">
        <authorList>
            <person name="Chiriac C."/>
            <person name="Salcher M."/>
            <person name="Ghai R."/>
            <person name="Kavagutti S V."/>
        </authorList>
    </citation>
    <scope>NUCLEOTIDE SEQUENCE</scope>
</reference>
<name>A0A6J7RLV3_9ZZZZ</name>
<protein>
    <submittedName>
        <fullName evidence="1">Unannotated protein</fullName>
    </submittedName>
</protein>
<organism evidence="1">
    <name type="scientific">freshwater metagenome</name>
    <dbReference type="NCBI Taxonomy" id="449393"/>
    <lineage>
        <taxon>unclassified sequences</taxon>
        <taxon>metagenomes</taxon>
        <taxon>ecological metagenomes</taxon>
    </lineage>
</organism>
<dbReference type="AlphaFoldDB" id="A0A6J7RLV3"/>
<dbReference type="EMBL" id="CAFBPN010000120">
    <property type="protein sequence ID" value="CAB5029869.1"/>
    <property type="molecule type" value="Genomic_DNA"/>
</dbReference>
<proteinExistence type="predicted"/>
<sequence length="64" mass="6711">MRFAPPNFFGAPDFFGGFELRAGAAEVRAGAPLLPFGIPVFAPGAGLRARCATTLIRSLHSFSS</sequence>
<evidence type="ECO:0000313" key="1">
    <source>
        <dbReference type="EMBL" id="CAB5029869.1"/>
    </source>
</evidence>
<accession>A0A6J7RLV3</accession>
<gene>
    <name evidence="1" type="ORF">UFOPK4098_01441</name>
</gene>